<accession>A0A3S5GYH5</accession>
<organism evidence="2">
    <name type="scientific">Phaselicystis flava</name>
    <dbReference type="NCBI Taxonomy" id="525924"/>
    <lineage>
        <taxon>Bacteria</taxon>
        <taxon>Pseudomonadati</taxon>
        <taxon>Myxococcota</taxon>
        <taxon>Polyangia</taxon>
        <taxon>Polyangiales</taxon>
        <taxon>Phaselicystidaceae</taxon>
        <taxon>Phaselicystis</taxon>
    </lineage>
</organism>
<name>A0A3S5GYH5_9BACT</name>
<protein>
    <submittedName>
        <fullName evidence="2">Secreted protein</fullName>
    </submittedName>
</protein>
<feature type="chain" id="PRO_5018568893" evidence="1">
    <location>
        <begin position="22"/>
        <end position="270"/>
    </location>
</feature>
<feature type="signal peptide" evidence="1">
    <location>
        <begin position="1"/>
        <end position="21"/>
    </location>
</feature>
<sequence>MKRSIQVLCAAFAAGSLVLVAAPAAAQSSRLPSSDWRQTDRVDATKGRGSPQNFTFELRFGAYSPDIDSEFGGGATPYADVFNTNPQFYFGLEFDYLPLRIPYVGAFGLGLGWGWTHTSTTAKTESGAESAEETSLTIMPMHASAVLRLDELMRRTGVPIVPYGKFGFGLGLWKSEDGDEIATSTRTNPDGTTQIVEAKGNTTGLHMALGGMLSLDFIDPRAAARLDDSTGVNHAYIFGEWMNANLNGFGQSGQLRVGSSTWVLGLAIDM</sequence>
<dbReference type="AlphaFoldDB" id="A0A3S5GYH5"/>
<evidence type="ECO:0000256" key="1">
    <source>
        <dbReference type="SAM" id="SignalP"/>
    </source>
</evidence>
<proteinExistence type="predicted"/>
<dbReference type="NCBIfam" id="NF040596">
    <property type="entry name" value="MXAN_2562_fam"/>
    <property type="match status" value="1"/>
</dbReference>
<keyword evidence="1" id="KW-0732">Signal</keyword>
<dbReference type="EMBL" id="MH908922">
    <property type="protein sequence ID" value="AYM54425.1"/>
    <property type="molecule type" value="Genomic_DNA"/>
</dbReference>
<reference evidence="2" key="1">
    <citation type="journal article" date="2018" name="J. Ind. Microbiol. Biotechnol.">
        <title>Genome mining reveals uncommon alkylpyrones as type III PKS products from myxobacteria.</title>
        <authorList>
            <person name="Hug J.J."/>
            <person name="Panter F."/>
            <person name="Krug D."/>
            <person name="Muller R."/>
        </authorList>
    </citation>
    <scope>NUCLEOTIDE SEQUENCE</scope>
    <source>
        <strain evidence="2">MSr9315</strain>
    </source>
</reference>
<evidence type="ECO:0000313" key="2">
    <source>
        <dbReference type="EMBL" id="AYM54425.1"/>
    </source>
</evidence>